<dbReference type="Proteomes" id="UP001472677">
    <property type="component" value="Unassembled WGS sequence"/>
</dbReference>
<proteinExistence type="predicted"/>
<comment type="caution">
    <text evidence="2">The sequence shown here is derived from an EMBL/GenBank/DDBJ whole genome shotgun (WGS) entry which is preliminary data.</text>
</comment>
<keyword evidence="3" id="KW-1185">Reference proteome</keyword>
<organism evidence="2 3">
    <name type="scientific">Hibiscus sabdariffa</name>
    <name type="common">roselle</name>
    <dbReference type="NCBI Taxonomy" id="183260"/>
    <lineage>
        <taxon>Eukaryota</taxon>
        <taxon>Viridiplantae</taxon>
        <taxon>Streptophyta</taxon>
        <taxon>Embryophyta</taxon>
        <taxon>Tracheophyta</taxon>
        <taxon>Spermatophyta</taxon>
        <taxon>Magnoliopsida</taxon>
        <taxon>eudicotyledons</taxon>
        <taxon>Gunneridae</taxon>
        <taxon>Pentapetalae</taxon>
        <taxon>rosids</taxon>
        <taxon>malvids</taxon>
        <taxon>Malvales</taxon>
        <taxon>Malvaceae</taxon>
        <taxon>Malvoideae</taxon>
        <taxon>Hibiscus</taxon>
    </lineage>
</organism>
<feature type="compositionally biased region" description="Basic and acidic residues" evidence="1">
    <location>
        <begin position="31"/>
        <end position="48"/>
    </location>
</feature>
<accession>A0ABR2F0F1</accession>
<feature type="region of interest" description="Disordered" evidence="1">
    <location>
        <begin position="1"/>
        <end position="48"/>
    </location>
</feature>
<reference evidence="2 3" key="1">
    <citation type="journal article" date="2024" name="G3 (Bethesda)">
        <title>Genome assembly of Hibiscus sabdariffa L. provides insights into metabolisms of medicinal natural products.</title>
        <authorList>
            <person name="Kim T."/>
        </authorList>
    </citation>
    <scope>NUCLEOTIDE SEQUENCE [LARGE SCALE GENOMIC DNA]</scope>
    <source>
        <strain evidence="2">TK-2024</strain>
        <tissue evidence="2">Old leaves</tissue>
    </source>
</reference>
<evidence type="ECO:0000313" key="3">
    <source>
        <dbReference type="Proteomes" id="UP001472677"/>
    </source>
</evidence>
<sequence>MCNNRNGVKGNVENLEESKSNSNVNLGEKIQAAEEGDRRNSGTKGEAHEALSAEKEFINGCFRENVLLRVLINESELVGGDPKGVSAVVDKKALKMNELIGGEGFESQQIEDDRSTLQKEPKTDLLEAEIKEGSKDKILESQDSRAKVLDGIANSGNATKWIAQEDSSPDAEIEKENYKQKFGDLIRLRSIGGSAVLRSLAFVLLNGKVSNGNKGTREGDFIASRFKSERLAVLNRFWAAG</sequence>
<gene>
    <name evidence="2" type="ORF">V6N12_006975</name>
</gene>
<protein>
    <submittedName>
        <fullName evidence="2">Uncharacterized protein</fullName>
    </submittedName>
</protein>
<dbReference type="EMBL" id="JBBPBM010000009">
    <property type="protein sequence ID" value="KAK8568422.1"/>
    <property type="molecule type" value="Genomic_DNA"/>
</dbReference>
<evidence type="ECO:0000256" key="1">
    <source>
        <dbReference type="SAM" id="MobiDB-lite"/>
    </source>
</evidence>
<evidence type="ECO:0000313" key="2">
    <source>
        <dbReference type="EMBL" id="KAK8568422.1"/>
    </source>
</evidence>
<name>A0ABR2F0F1_9ROSI</name>